<evidence type="ECO:0000313" key="3">
    <source>
        <dbReference type="EMBL" id="MDN5202125.1"/>
    </source>
</evidence>
<protein>
    <submittedName>
        <fullName evidence="3">Heparinase II/III family protein</fullName>
    </submittedName>
</protein>
<dbReference type="Pfam" id="PF07940">
    <property type="entry name" value="Hepar_II_III_C"/>
    <property type="match status" value="1"/>
</dbReference>
<sequence length="655" mass="75199">MKNIVGTEQRMKQGIYIIIVFFLMAVDQSQAGEKRDLLQERSNNSSFSTWILPNKSWITFPAYSDREAWNKIPSNVRMSFIDEGEKYLDFSWPSIPASTYLDFVRTGSREVMQQPYRKRKKAMEALVMAELMEGKGRFLDQVVNGVWAYCEQTYWGLSAHLTMQRNGAGLPDANDPTIDLGVGMISADLAWIHHFFRKEFDDINPLISQRIKKEITDKVLTPFYTRNDFWWMGFNSDFVNNWNPWCNYNVLTCIMLIEDDRDKQLAGIRKVMKSVDQFINYYPDDGGCEEGPGYWGHAGGKLFDVLELLYKISGGNITLYDHELIRNIGTYIYKAYIAHPYFINFADAGARIHTRPGMIYRYGKRIKDVNMMGFGAFLAGKYGWKEGEISEGKIEITLHNIFILDDILKHEPIEPLSNHFWLPDTQIMGARDNAGTTDGFYFAAKGGYNAESHNHNDAGTFVLYYDGKPCIVDAGVGTYTKKTFSNERYDIWTMQSQYHNLPKINGEDQRFGKQYKATNCKFSASPSNIRFSTELATAYPEEAKVKSWIRSYQLKRGKYFKISDKYQLLAKSGETTFNFLTSCKADISIPGKVGLKGEGFSLWLHYESSKIEVSEEVIEISDSKLKKSWPQGLTRLVFSLKNDRLSGENTFIITK</sequence>
<evidence type="ECO:0000259" key="2">
    <source>
        <dbReference type="Pfam" id="PF07940"/>
    </source>
</evidence>
<dbReference type="EMBL" id="JAUJEA010000004">
    <property type="protein sequence ID" value="MDN5202125.1"/>
    <property type="molecule type" value="Genomic_DNA"/>
</dbReference>
<dbReference type="Proteomes" id="UP001172082">
    <property type="component" value="Unassembled WGS sequence"/>
</dbReference>
<proteinExistence type="predicted"/>
<gene>
    <name evidence="3" type="ORF">QQ008_12145</name>
</gene>
<keyword evidence="4" id="KW-1185">Reference proteome</keyword>
<comment type="caution">
    <text evidence="3">The sequence shown here is derived from an EMBL/GenBank/DDBJ whole genome shotgun (WGS) entry which is preliminary data.</text>
</comment>
<feature type="domain" description="Heparinase II/III-like C-terminal" evidence="2">
    <location>
        <begin position="442"/>
        <end position="573"/>
    </location>
</feature>
<name>A0ABT8KRL0_9BACT</name>
<organism evidence="3 4">
    <name type="scientific">Splendidivirga corallicola</name>
    <dbReference type="NCBI Taxonomy" id="3051826"/>
    <lineage>
        <taxon>Bacteria</taxon>
        <taxon>Pseudomonadati</taxon>
        <taxon>Bacteroidota</taxon>
        <taxon>Cytophagia</taxon>
        <taxon>Cytophagales</taxon>
        <taxon>Splendidivirgaceae</taxon>
        <taxon>Splendidivirga</taxon>
    </lineage>
</organism>
<dbReference type="Gene3D" id="1.50.10.100">
    <property type="entry name" value="Chondroitin AC/alginate lyase"/>
    <property type="match status" value="1"/>
</dbReference>
<evidence type="ECO:0000256" key="1">
    <source>
        <dbReference type="ARBA" id="ARBA00004196"/>
    </source>
</evidence>
<dbReference type="InterPro" id="IPR008929">
    <property type="entry name" value="Chondroitin_lyas"/>
</dbReference>
<dbReference type="Gene3D" id="2.70.98.70">
    <property type="match status" value="1"/>
</dbReference>
<accession>A0ABT8KRL0</accession>
<reference evidence="3" key="1">
    <citation type="submission" date="2023-06" db="EMBL/GenBank/DDBJ databases">
        <title>Genomic of Parafulvivirga corallium.</title>
        <authorList>
            <person name="Wang G."/>
        </authorList>
    </citation>
    <scope>NUCLEOTIDE SEQUENCE</scope>
    <source>
        <strain evidence="3">BMA10</strain>
    </source>
</reference>
<dbReference type="InterPro" id="IPR012480">
    <property type="entry name" value="Hepar_II_III_C"/>
</dbReference>
<dbReference type="SUPFAM" id="SSF48230">
    <property type="entry name" value="Chondroitin AC/alginate lyase"/>
    <property type="match status" value="1"/>
</dbReference>
<comment type="subcellular location">
    <subcellularLocation>
        <location evidence="1">Cell envelope</location>
    </subcellularLocation>
</comment>
<evidence type="ECO:0000313" key="4">
    <source>
        <dbReference type="Proteomes" id="UP001172082"/>
    </source>
</evidence>